<keyword evidence="3" id="KW-1185">Reference proteome</keyword>
<organism evidence="2 3">
    <name type="scientific">Methylocella tundrae</name>
    <dbReference type="NCBI Taxonomy" id="227605"/>
    <lineage>
        <taxon>Bacteria</taxon>
        <taxon>Pseudomonadati</taxon>
        <taxon>Pseudomonadota</taxon>
        <taxon>Alphaproteobacteria</taxon>
        <taxon>Hyphomicrobiales</taxon>
        <taxon>Beijerinckiaceae</taxon>
        <taxon>Methylocella</taxon>
    </lineage>
</organism>
<dbReference type="EMBL" id="CABFMQ020000098">
    <property type="protein sequence ID" value="VTZ51563.1"/>
    <property type="molecule type" value="Genomic_DNA"/>
</dbReference>
<accession>A0A8B6M963</accession>
<name>A0A8B6M963_METTU</name>
<gene>
    <name evidence="2" type="ORF">MPC4_40160</name>
</gene>
<evidence type="ECO:0000313" key="2">
    <source>
        <dbReference type="EMBL" id="VTZ51563.1"/>
    </source>
</evidence>
<keyword evidence="1" id="KW-0732">Signal</keyword>
<dbReference type="RefSeq" id="WP_174513335.1">
    <property type="nucleotide sequence ID" value="NZ_CABFMQ020000098.1"/>
</dbReference>
<protein>
    <submittedName>
        <fullName evidence="2">Uncharacterized protein</fullName>
    </submittedName>
</protein>
<sequence>MTRSLLTLTLFSGLALGATTLYAQTPFPMSASPSQYSAPAIGVEPTAPLREGRSAFVAQRPGEISGAFDDFARPIDYKGYSSDQ</sequence>
<proteinExistence type="predicted"/>
<reference evidence="2 3" key="1">
    <citation type="submission" date="2019-05" db="EMBL/GenBank/DDBJ databases">
        <authorList>
            <person name="Farhan Ul Haque M."/>
        </authorList>
    </citation>
    <scope>NUCLEOTIDE SEQUENCE [LARGE SCALE GENOMIC DNA]</scope>
    <source>
        <strain evidence="2">2</strain>
    </source>
</reference>
<feature type="signal peptide" evidence="1">
    <location>
        <begin position="1"/>
        <end position="23"/>
    </location>
</feature>
<evidence type="ECO:0000313" key="3">
    <source>
        <dbReference type="Proteomes" id="UP000485880"/>
    </source>
</evidence>
<dbReference type="Proteomes" id="UP000485880">
    <property type="component" value="Unassembled WGS sequence"/>
</dbReference>
<dbReference type="AlphaFoldDB" id="A0A8B6M963"/>
<comment type="caution">
    <text evidence="2">The sequence shown here is derived from an EMBL/GenBank/DDBJ whole genome shotgun (WGS) entry which is preliminary data.</text>
</comment>
<evidence type="ECO:0000256" key="1">
    <source>
        <dbReference type="SAM" id="SignalP"/>
    </source>
</evidence>
<feature type="chain" id="PRO_5032425190" evidence="1">
    <location>
        <begin position="24"/>
        <end position="84"/>
    </location>
</feature>